<sequence>MTIPRSGRALRQVYPAGAEEKILAELEDEILAYQRDSDQFRDSNAAFEATCTPVQLIKDLMETLGLTGSDLPEIGDKTAVSKVLSGDRPISHKMAYALAERFAMEPSAFLSAAPAKATPIQTVRPTAKKTSTHYRFPSDSLTAHPVGEASTGEYKAVTPKGCRKTVEDPEKG</sequence>
<dbReference type="GO" id="GO:0006355">
    <property type="term" value="P:regulation of DNA-templated transcription"/>
    <property type="evidence" value="ECO:0007669"/>
    <property type="project" value="InterPro"/>
</dbReference>
<dbReference type="GO" id="GO:0001046">
    <property type="term" value="F:core promoter sequence-specific DNA binding"/>
    <property type="evidence" value="ECO:0007669"/>
    <property type="project" value="TreeGrafter"/>
</dbReference>
<dbReference type="AlphaFoldDB" id="A0AAW8MKA0"/>
<accession>A0AAW8MKA0</accession>
<name>A0AAW8MKA0_9PSED</name>
<evidence type="ECO:0000313" key="4">
    <source>
        <dbReference type="Proteomes" id="UP001252613"/>
    </source>
</evidence>
<protein>
    <submittedName>
        <fullName evidence="3">HTH-type transcriptional regulator/antitoxin HigA</fullName>
    </submittedName>
</protein>
<reference evidence="3" key="1">
    <citation type="submission" date="2023-07" db="EMBL/GenBank/DDBJ databases">
        <title>Sorghum-associated microbial communities from plants grown in Nebraska, USA.</title>
        <authorList>
            <person name="Schachtman D."/>
        </authorList>
    </citation>
    <scope>NUCLEOTIDE SEQUENCE</scope>
    <source>
        <strain evidence="3">3432</strain>
    </source>
</reference>
<dbReference type="RefSeq" id="WP_310368221.1">
    <property type="nucleotide sequence ID" value="NZ_JAVDVC010000017.1"/>
</dbReference>
<dbReference type="EMBL" id="JAVDVC010000017">
    <property type="protein sequence ID" value="MDR6961688.1"/>
    <property type="molecule type" value="Genomic_DNA"/>
</dbReference>
<dbReference type="InterPro" id="IPR010982">
    <property type="entry name" value="Lambda_DNA-bd_dom_sf"/>
</dbReference>
<comment type="caution">
    <text evidence="3">The sequence shown here is derived from an EMBL/GenBank/DDBJ whole genome shotgun (WGS) entry which is preliminary data.</text>
</comment>
<keyword evidence="1" id="KW-0175">Coiled coil</keyword>
<proteinExistence type="predicted"/>
<feature type="region of interest" description="Disordered" evidence="2">
    <location>
        <begin position="125"/>
        <end position="172"/>
    </location>
</feature>
<dbReference type="Proteomes" id="UP001252613">
    <property type="component" value="Unassembled WGS sequence"/>
</dbReference>
<feature type="coiled-coil region" evidence="1">
    <location>
        <begin position="16"/>
        <end position="43"/>
    </location>
</feature>
<organism evidence="3 4">
    <name type="scientific">Pseudomonas brassicacearum</name>
    <dbReference type="NCBI Taxonomy" id="930166"/>
    <lineage>
        <taxon>Bacteria</taxon>
        <taxon>Pseudomonadati</taxon>
        <taxon>Pseudomonadota</taxon>
        <taxon>Gammaproteobacteria</taxon>
        <taxon>Pseudomonadales</taxon>
        <taxon>Pseudomonadaceae</taxon>
        <taxon>Pseudomonas</taxon>
    </lineage>
</organism>
<dbReference type="PANTHER" id="PTHR40455">
    <property type="entry name" value="ANTITOXIN HIGA"/>
    <property type="match status" value="1"/>
</dbReference>
<evidence type="ECO:0000256" key="1">
    <source>
        <dbReference type="SAM" id="Coils"/>
    </source>
</evidence>
<gene>
    <name evidence="3" type="ORF">J2W43_005702</name>
</gene>
<dbReference type="Gene3D" id="1.10.260.40">
    <property type="entry name" value="lambda repressor-like DNA-binding domains"/>
    <property type="match status" value="1"/>
</dbReference>
<dbReference type="InterPro" id="IPR039060">
    <property type="entry name" value="Antitox_HigA"/>
</dbReference>
<evidence type="ECO:0000256" key="2">
    <source>
        <dbReference type="SAM" id="MobiDB-lite"/>
    </source>
</evidence>
<dbReference type="PANTHER" id="PTHR40455:SF1">
    <property type="entry name" value="ANTITOXIN HIGA"/>
    <property type="match status" value="1"/>
</dbReference>
<evidence type="ECO:0000313" key="3">
    <source>
        <dbReference type="EMBL" id="MDR6961688.1"/>
    </source>
</evidence>